<accession>A0ABD3YAE5</accession>
<dbReference type="EMBL" id="JJNZ01000022">
    <property type="protein sequence ID" value="KDC51710.1"/>
    <property type="molecule type" value="Genomic_DNA"/>
</dbReference>
<comment type="caution">
    <text evidence="1">The sequence shown here is derived from an EMBL/GenBank/DDBJ whole genome shotgun (WGS) entry which is preliminary data.</text>
</comment>
<dbReference type="Proteomes" id="UP000027154">
    <property type="component" value="Unassembled WGS sequence"/>
</dbReference>
<name>A0ABD3YAE5_9GAMM</name>
<evidence type="ECO:0000313" key="1">
    <source>
        <dbReference type="EMBL" id="KDC51710.1"/>
    </source>
</evidence>
<dbReference type="RefSeq" id="WP_045984479.1">
    <property type="nucleotide sequence ID" value="NZ_JJNZ01000022.1"/>
</dbReference>
<organism evidence="1 2">
    <name type="scientific">Pseudoalteromonas fuliginea</name>
    <dbReference type="NCBI Taxonomy" id="1872678"/>
    <lineage>
        <taxon>Bacteria</taxon>
        <taxon>Pseudomonadati</taxon>
        <taxon>Pseudomonadota</taxon>
        <taxon>Gammaproteobacteria</taxon>
        <taxon>Alteromonadales</taxon>
        <taxon>Pseudoalteromonadaceae</taxon>
        <taxon>Pseudoalteromonas</taxon>
    </lineage>
</organism>
<dbReference type="AlphaFoldDB" id="A0ABD3YAE5"/>
<gene>
    <name evidence="1" type="ORF">DC53_07830</name>
</gene>
<reference evidence="1 2" key="1">
    <citation type="submission" date="2014-04" db="EMBL/GenBank/DDBJ databases">
        <title>Pseudoalteromonas galatheae sp. nov., isolated from a deep-sea polychaete near Canal Concepcion, Chile.</title>
        <authorList>
            <person name="Machado H.R."/>
            <person name="Gram L."/>
            <person name="Vynne N.G."/>
        </authorList>
    </citation>
    <scope>NUCLEOTIDE SEQUENCE [LARGE SCALE GENOMIC DNA]</scope>
    <source>
        <strain evidence="1 2">KMM216</strain>
    </source>
</reference>
<protein>
    <submittedName>
        <fullName evidence="1">Uncharacterized protein</fullName>
    </submittedName>
</protein>
<proteinExistence type="predicted"/>
<sequence>MHIEAIEQDIKKDIPHEETIRKVYLSYPHFAFIGKENLQYEIFSEVSNFFSIPIHSIQITGSGKIGQSLHKNTVFDPVESDLDIAIIDERLFIKYMEIVSNLTNGYRDATKFGRDTRTGVSLKSEYLTCISKGIFPPRIMPACEERNEINSFFGKLATKHTKYFKGINAYLYLSQSFFEKKQRTAIEAHIKNKEL</sequence>
<evidence type="ECO:0000313" key="2">
    <source>
        <dbReference type="Proteomes" id="UP000027154"/>
    </source>
</evidence>